<dbReference type="AlphaFoldDB" id="A0A367YPJ0"/>
<evidence type="ECO:0000313" key="2">
    <source>
        <dbReference type="EMBL" id="RCK67793.1"/>
    </source>
</evidence>
<reference evidence="2 3" key="1">
    <citation type="submission" date="2018-06" db="EMBL/GenBank/DDBJ databases">
        <title>Whole genome sequencing of Candida tropicalis (genome annotated by CSBL at Korea University).</title>
        <authorList>
            <person name="Ahn J."/>
        </authorList>
    </citation>
    <scope>NUCLEOTIDE SEQUENCE [LARGE SCALE GENOMIC DNA]</scope>
    <source>
        <strain evidence="2 3">ATCC 20962</strain>
    </source>
</reference>
<dbReference type="PROSITE" id="PS00028">
    <property type="entry name" value="ZINC_FINGER_C2H2_1"/>
    <property type="match status" value="1"/>
</dbReference>
<evidence type="ECO:0000259" key="1">
    <source>
        <dbReference type="PROSITE" id="PS00028"/>
    </source>
</evidence>
<dbReference type="OrthoDB" id="4026141at2759"/>
<sequence>MSTNKPSLKRLELRSKVQFTNPLLPFLDYPPTHDVPQIPRIMAQSIIKFVDSQPTVAHVEETSAPKPRGKGPGRKPTIAAKVTAVKMKKKTKMQRVVVPNSSDYDYDYTNDSSDDDEDVAQVKSVLDFLSVSDPEEEVHLVYNKSNMPKYVGQFVNVFVDKRLKRKCKTCGAMYTDLKGFNRHYESKHL</sequence>
<dbReference type="InterPro" id="IPR013087">
    <property type="entry name" value="Znf_C2H2_type"/>
</dbReference>
<feature type="domain" description="C2H2-type" evidence="1">
    <location>
        <begin position="167"/>
        <end position="188"/>
    </location>
</feature>
<dbReference type="EMBL" id="QLNQ01000001">
    <property type="protein sequence ID" value="RCK67793.1"/>
    <property type="molecule type" value="Genomic_DNA"/>
</dbReference>
<dbReference type="Proteomes" id="UP000253472">
    <property type="component" value="Unassembled WGS sequence"/>
</dbReference>
<proteinExistence type="predicted"/>
<comment type="caution">
    <text evidence="2">The sequence shown here is derived from an EMBL/GenBank/DDBJ whole genome shotgun (WGS) entry which is preliminary data.</text>
</comment>
<keyword evidence="3" id="KW-1185">Reference proteome</keyword>
<organism evidence="2 3">
    <name type="scientific">Candida viswanathii</name>
    <dbReference type="NCBI Taxonomy" id="5486"/>
    <lineage>
        <taxon>Eukaryota</taxon>
        <taxon>Fungi</taxon>
        <taxon>Dikarya</taxon>
        <taxon>Ascomycota</taxon>
        <taxon>Saccharomycotina</taxon>
        <taxon>Pichiomycetes</taxon>
        <taxon>Debaryomycetaceae</taxon>
        <taxon>Candida/Lodderomyces clade</taxon>
        <taxon>Candida</taxon>
    </lineage>
</organism>
<accession>A0A367YPJ0</accession>
<name>A0A367YPJ0_9ASCO</name>
<evidence type="ECO:0000313" key="3">
    <source>
        <dbReference type="Proteomes" id="UP000253472"/>
    </source>
</evidence>
<gene>
    <name evidence="2" type="ORF">Cantr_02464</name>
</gene>
<protein>
    <recommendedName>
        <fullName evidence="1">C2H2-type domain-containing protein</fullName>
    </recommendedName>
</protein>